<feature type="chain" id="PRO_5041679204" evidence="2">
    <location>
        <begin position="20"/>
        <end position="396"/>
    </location>
</feature>
<proteinExistence type="predicted"/>
<keyword evidence="2" id="KW-0732">Signal</keyword>
<protein>
    <submittedName>
        <fullName evidence="3">Fimbrillin family protein</fullName>
    </submittedName>
</protein>
<dbReference type="Proteomes" id="UP000442105">
    <property type="component" value="Unassembled WGS sequence"/>
</dbReference>
<gene>
    <name evidence="3" type="ORF">F7D95_06110</name>
</gene>
<evidence type="ECO:0000313" key="4">
    <source>
        <dbReference type="Proteomes" id="UP000442105"/>
    </source>
</evidence>
<name>A0AA90UF40_9BACT</name>
<comment type="caution">
    <text evidence="3">The sequence shown here is derived from an EMBL/GenBank/DDBJ whole genome shotgun (WGS) entry which is preliminary data.</text>
</comment>
<dbReference type="InterPro" id="IPR025049">
    <property type="entry name" value="Mfa-like_1"/>
</dbReference>
<dbReference type="Pfam" id="PF13149">
    <property type="entry name" value="Mfa_like_1"/>
    <property type="match status" value="1"/>
</dbReference>
<evidence type="ECO:0000256" key="1">
    <source>
        <dbReference type="SAM" id="MobiDB-lite"/>
    </source>
</evidence>
<feature type="region of interest" description="Disordered" evidence="1">
    <location>
        <begin position="343"/>
        <end position="368"/>
    </location>
</feature>
<dbReference type="EMBL" id="VZCW01000163">
    <property type="protein sequence ID" value="MQN12399.1"/>
    <property type="molecule type" value="Genomic_DNA"/>
</dbReference>
<reference evidence="4" key="1">
    <citation type="submission" date="2019-09" db="EMBL/GenBank/DDBJ databases">
        <title>Distinct polysaccharide growth profiles of human intestinal Prevotella copri isolates.</title>
        <authorList>
            <person name="Fehlner-Peach H."/>
            <person name="Magnabosco C."/>
            <person name="Raghavan V."/>
            <person name="Scher J.U."/>
            <person name="Tett A."/>
            <person name="Cox L.M."/>
            <person name="Gottsegen C."/>
            <person name="Watters A."/>
            <person name="Wiltshire- Gordon J.D."/>
            <person name="Segata N."/>
            <person name="Bonneau R."/>
            <person name="Littman D.R."/>
        </authorList>
    </citation>
    <scope>NUCLEOTIDE SEQUENCE [LARGE SCALE GENOMIC DNA]</scope>
    <source>
        <strain evidence="4">iAQ1179</strain>
    </source>
</reference>
<dbReference type="PROSITE" id="PS51257">
    <property type="entry name" value="PROKAR_LIPOPROTEIN"/>
    <property type="match status" value="1"/>
</dbReference>
<evidence type="ECO:0000256" key="2">
    <source>
        <dbReference type="SAM" id="SignalP"/>
    </source>
</evidence>
<feature type="signal peptide" evidence="2">
    <location>
        <begin position="1"/>
        <end position="19"/>
    </location>
</feature>
<dbReference type="CDD" id="cd13120">
    <property type="entry name" value="BF2867_like_N"/>
    <property type="match status" value="1"/>
</dbReference>
<dbReference type="AlphaFoldDB" id="A0AA90UF40"/>
<sequence>MKKAFYMMAAAAIALSSCSSEETTDVAKSSNITFRSAVGFNTRGIEMTNANGYKMTKMTVSAFDESGAEFFKNYVFTENNGEFTSTEHPSWPNHGSLNFVAYSHSGGEWAGTAPVLKNDGATINAFSPKTQIGEQLDVVFAQGKGDKATNESSGLQLNFDHILSQIKIVAKHSSDTYTYKIKGIRIASVGGSANYEYKFAETNKHNWTAPAATNVVYQKEFDQPIDLSKDTPVDLTNKCNAGDKKGGAMLIPQTLSVWNGTDVAKNTTEFTNFSGKAYISLLIQVKRGATSIYPSGDTDGSKFGWAAVAIPADANQTTTASWVAGNKYIYTLNLTNGCGRVDPVDPGTDVNPGGADPSKPKDPNKGEKIFGKEIKFTVNVVNWKPTPDENDTNIPM</sequence>
<dbReference type="RefSeq" id="WP_153128302.1">
    <property type="nucleotide sequence ID" value="NZ_VZCW01000163.1"/>
</dbReference>
<accession>A0AA90UF40</accession>
<feature type="compositionally biased region" description="Basic and acidic residues" evidence="1">
    <location>
        <begin position="358"/>
        <end position="368"/>
    </location>
</feature>
<organism evidence="3 4">
    <name type="scientific">Segatella copri</name>
    <dbReference type="NCBI Taxonomy" id="165179"/>
    <lineage>
        <taxon>Bacteria</taxon>
        <taxon>Pseudomonadati</taxon>
        <taxon>Bacteroidota</taxon>
        <taxon>Bacteroidia</taxon>
        <taxon>Bacteroidales</taxon>
        <taxon>Prevotellaceae</taxon>
        <taxon>Segatella</taxon>
    </lineage>
</organism>
<evidence type="ECO:0000313" key="3">
    <source>
        <dbReference type="EMBL" id="MQN12399.1"/>
    </source>
</evidence>